<dbReference type="EMBL" id="CADCXU010036464">
    <property type="protein sequence ID" value="CAB0021132.1"/>
    <property type="molecule type" value="Genomic_DNA"/>
</dbReference>
<gene>
    <name evidence="1" type="ORF">NTEN_LOCUS24656</name>
    <name evidence="2" type="ORF">NTEN_LOCUS24657</name>
</gene>
<dbReference type="Proteomes" id="UP000479000">
    <property type="component" value="Unassembled WGS sequence"/>
</dbReference>
<keyword evidence="3" id="KW-1185">Reference proteome</keyword>
<protein>
    <submittedName>
        <fullName evidence="2">Uncharacterized protein</fullName>
    </submittedName>
</protein>
<evidence type="ECO:0000313" key="3">
    <source>
        <dbReference type="Proteomes" id="UP000479000"/>
    </source>
</evidence>
<sequence>MWVARASMRAVLRSGGLLKNHRLPSDAVKCATIHASTTLADQDRIYTSEQREIVLEKLNTARTDQEV</sequence>
<dbReference type="EMBL" id="CADCXU010036462">
    <property type="protein sequence ID" value="CAB0021131.1"/>
    <property type="molecule type" value="Genomic_DNA"/>
</dbReference>
<feature type="non-terminal residue" evidence="2">
    <location>
        <position position="67"/>
    </location>
</feature>
<evidence type="ECO:0000313" key="1">
    <source>
        <dbReference type="EMBL" id="CAB0021131.1"/>
    </source>
</evidence>
<dbReference type="AlphaFoldDB" id="A0A6H5HXD2"/>
<accession>A0A6H5HXD2</accession>
<reference evidence="2 3" key="1">
    <citation type="submission" date="2020-02" db="EMBL/GenBank/DDBJ databases">
        <authorList>
            <person name="Ferguson B K."/>
        </authorList>
    </citation>
    <scope>NUCLEOTIDE SEQUENCE [LARGE SCALE GENOMIC DNA]</scope>
</reference>
<name>A0A6H5HXD2_9HEMI</name>
<organism evidence="2 3">
    <name type="scientific">Nesidiocoris tenuis</name>
    <dbReference type="NCBI Taxonomy" id="355587"/>
    <lineage>
        <taxon>Eukaryota</taxon>
        <taxon>Metazoa</taxon>
        <taxon>Ecdysozoa</taxon>
        <taxon>Arthropoda</taxon>
        <taxon>Hexapoda</taxon>
        <taxon>Insecta</taxon>
        <taxon>Pterygota</taxon>
        <taxon>Neoptera</taxon>
        <taxon>Paraneoptera</taxon>
        <taxon>Hemiptera</taxon>
        <taxon>Heteroptera</taxon>
        <taxon>Panheteroptera</taxon>
        <taxon>Cimicomorpha</taxon>
        <taxon>Miridae</taxon>
        <taxon>Dicyphina</taxon>
        <taxon>Nesidiocoris</taxon>
    </lineage>
</organism>
<evidence type="ECO:0000313" key="2">
    <source>
        <dbReference type="EMBL" id="CAB0021132.1"/>
    </source>
</evidence>
<proteinExistence type="predicted"/>